<comment type="caution">
    <text evidence="3">The sequence shown here is derived from an EMBL/GenBank/DDBJ whole genome shotgun (WGS) entry which is preliminary data.</text>
</comment>
<name>A0A1G4IAS6_TRYEQ</name>
<sequence>MPPRRAVMLPRQQLRTMAFSVDDQEAALAEWQSRARTDKLVFKDITLKIAHQRKSAEEVSRGGRWLAEHAALEREVVSCAFDFEKAWASCSSLLPEAAVRERAGMEERCESIHRSLKKTIGGLRKECRDLHKKEANVMPDGVNTLREKISTMREEISESIKVIEHEVESLLNEMEESENILPIETVQTLVRSSLELLDSVCESMVCKPNPRLVKTFRDAIEVGGEEAVSRLMSTERTGATVDLSSSDIRKISLVLKTYTSLSTLGSEKPDLPGDVYNRVHQSLPDMSRDKVRLAVNEVLRQKREKALARTVTLQFKKKSLELLKSFEKAAAADEEIGRLVADMEEEAKLREEQQRKKHRELDELRAVREAKELARRDEEEARRKEEEERTQRVMRAREIEFQERLKQLHLYQEQQKELQEKEIELRRALAEEEAIQKAIRGERNAKRVVERQKEYEEKCRLRKKRQQDLEEIKAARAKTLEAFFNGVRQQLGVEADPERVLQGTVSSKQNEAYVPFAEAARYTVHGYTADEVAKDPRFRLQLALLEAGLHKTAYGREVISRGYRVSAAQRPSDDNPLSNNF</sequence>
<feature type="coiled-coil region" evidence="2">
    <location>
        <begin position="153"/>
        <end position="180"/>
    </location>
</feature>
<accession>A0A1G4IAS6</accession>
<evidence type="ECO:0000256" key="2">
    <source>
        <dbReference type="SAM" id="Coils"/>
    </source>
</evidence>
<keyword evidence="1 2" id="KW-0175">Coiled coil</keyword>
<organism evidence="3 4">
    <name type="scientific">Trypanosoma equiperdum</name>
    <dbReference type="NCBI Taxonomy" id="5694"/>
    <lineage>
        <taxon>Eukaryota</taxon>
        <taxon>Discoba</taxon>
        <taxon>Euglenozoa</taxon>
        <taxon>Kinetoplastea</taxon>
        <taxon>Metakinetoplastina</taxon>
        <taxon>Trypanosomatida</taxon>
        <taxon>Trypanosomatidae</taxon>
        <taxon>Trypanosoma</taxon>
    </lineage>
</organism>
<dbReference type="RefSeq" id="XP_067080355.1">
    <property type="nucleotide sequence ID" value="XM_067224254.1"/>
</dbReference>
<dbReference type="GeneID" id="92374876"/>
<evidence type="ECO:0000313" key="4">
    <source>
        <dbReference type="Proteomes" id="UP000195570"/>
    </source>
</evidence>
<gene>
    <name evidence="3" type="ORF">TEOVI_000093600</name>
</gene>
<dbReference type="InterPro" id="IPR039902">
    <property type="entry name" value="CCDC148/CCDC112"/>
</dbReference>
<evidence type="ECO:0000313" key="3">
    <source>
        <dbReference type="EMBL" id="SCU69370.1"/>
    </source>
</evidence>
<dbReference type="PANTHER" id="PTHR21549">
    <property type="entry name" value="MUTATED IN BLADDER CANCER 1"/>
    <property type="match status" value="1"/>
</dbReference>
<dbReference type="PANTHER" id="PTHR21549:SF1">
    <property type="entry name" value="COILED-COIL DOMAIN-CONTAINING PROTEIN 148"/>
    <property type="match status" value="1"/>
</dbReference>
<proteinExistence type="predicted"/>
<evidence type="ECO:0000256" key="1">
    <source>
        <dbReference type="ARBA" id="ARBA00023054"/>
    </source>
</evidence>
<feature type="coiled-coil region" evidence="2">
    <location>
        <begin position="350"/>
        <end position="438"/>
    </location>
</feature>
<dbReference type="EMBL" id="CZPT02001198">
    <property type="protein sequence ID" value="SCU69370.1"/>
    <property type="molecule type" value="Genomic_DNA"/>
</dbReference>
<protein>
    <submittedName>
        <fullName evidence="3">Uncharacterized protein</fullName>
    </submittedName>
</protein>
<reference evidence="3" key="1">
    <citation type="submission" date="2016-09" db="EMBL/GenBank/DDBJ databases">
        <authorList>
            <person name="Hebert L."/>
            <person name="Moumen B."/>
        </authorList>
    </citation>
    <scope>NUCLEOTIDE SEQUENCE [LARGE SCALE GENOMIC DNA]</scope>
    <source>
        <strain evidence="3">OVI</strain>
    </source>
</reference>
<keyword evidence="4" id="KW-1185">Reference proteome</keyword>
<dbReference type="Proteomes" id="UP000195570">
    <property type="component" value="Unassembled WGS sequence"/>
</dbReference>
<dbReference type="AlphaFoldDB" id="A0A1G4IAS6"/>
<dbReference type="VEuPathDB" id="TriTrypDB:TEOVI_000093600"/>